<feature type="compositionally biased region" description="Polar residues" evidence="1">
    <location>
        <begin position="222"/>
        <end position="231"/>
    </location>
</feature>
<evidence type="ECO:0000313" key="3">
    <source>
        <dbReference type="Proteomes" id="UP000749559"/>
    </source>
</evidence>
<feature type="region of interest" description="Disordered" evidence="1">
    <location>
        <begin position="215"/>
        <end position="238"/>
    </location>
</feature>
<dbReference type="EMBL" id="CAIIXF020000002">
    <property type="protein sequence ID" value="CAH1776948.1"/>
    <property type="molecule type" value="Genomic_DNA"/>
</dbReference>
<feature type="compositionally biased region" description="Polar residues" evidence="1">
    <location>
        <begin position="319"/>
        <end position="335"/>
    </location>
</feature>
<dbReference type="AlphaFoldDB" id="A0A8J1TFI2"/>
<feature type="compositionally biased region" description="Basic and acidic residues" evidence="1">
    <location>
        <begin position="339"/>
        <end position="380"/>
    </location>
</feature>
<comment type="caution">
    <text evidence="2">The sequence shown here is derived from an EMBL/GenBank/DDBJ whole genome shotgun (WGS) entry which is preliminary data.</text>
</comment>
<evidence type="ECO:0000313" key="2">
    <source>
        <dbReference type="EMBL" id="CAH1776948.1"/>
    </source>
</evidence>
<accession>A0A8J1TFI2</accession>
<organism evidence="2 3">
    <name type="scientific">Owenia fusiformis</name>
    <name type="common">Polychaete worm</name>
    <dbReference type="NCBI Taxonomy" id="6347"/>
    <lineage>
        <taxon>Eukaryota</taxon>
        <taxon>Metazoa</taxon>
        <taxon>Spiralia</taxon>
        <taxon>Lophotrochozoa</taxon>
        <taxon>Annelida</taxon>
        <taxon>Polychaeta</taxon>
        <taxon>Sedentaria</taxon>
        <taxon>Canalipalpata</taxon>
        <taxon>Sabellida</taxon>
        <taxon>Oweniida</taxon>
        <taxon>Oweniidae</taxon>
        <taxon>Owenia</taxon>
    </lineage>
</organism>
<name>A0A8J1TFI2_OWEFU</name>
<feature type="region of interest" description="Disordered" evidence="1">
    <location>
        <begin position="319"/>
        <end position="396"/>
    </location>
</feature>
<proteinExistence type="predicted"/>
<protein>
    <submittedName>
        <fullName evidence="2">Uncharacterized protein</fullName>
    </submittedName>
</protein>
<keyword evidence="3" id="KW-1185">Reference proteome</keyword>
<evidence type="ECO:0000256" key="1">
    <source>
        <dbReference type="SAM" id="MobiDB-lite"/>
    </source>
</evidence>
<feature type="region of interest" description="Disordered" evidence="1">
    <location>
        <begin position="135"/>
        <end position="183"/>
    </location>
</feature>
<reference evidence="2" key="1">
    <citation type="submission" date="2022-03" db="EMBL/GenBank/DDBJ databases">
        <authorList>
            <person name="Martin C."/>
        </authorList>
    </citation>
    <scope>NUCLEOTIDE SEQUENCE</scope>
</reference>
<sequence>MSAKATASLRRRGHQISKANRLNGSEQRKLEVGWTKLEKTYKNRISKTDHYSSIIHKQLKDYEKETLNYYNDCKPFDDVYWQDMPDNYGDILQAQPRKHKQTKVTAPVYDKPLSAVVCEARLALSKIQDKRQTGFYHKAKNKRTSELQSAPVTGRSKSGKQKITRSDPIIPNQDSLTSRPKSSKHIVKTYTEDNELTHRTNNKEKDDVSTTTFVRPNMAPKSKTNNWNLTEKTTDQSDTSRLHIHMENYQNNHQDKHVFDEDTKFGDRENVNDNIDYGPVKTVGASADLDAIDAENVEPGDTESAQLLRHDTNILDISGSNPLNIKNHSNESTNIPEGFTDKHLTTEKGDLKNIYLPKREKISEGNEDKDTNDLPHKSDNENYNNTPTVESDTQQNSNDEVIQSEINKDIHFAHTVAPSKAQHSNRSIHSLNTISETGNTTNDPVTENARKINENHLPKLSMRGKWKAIAIKRGLVEQKPKAVTTETAPKQGSAKQMPKAIITETGNLVYEDNDDDDTSYKQIMINKWKAVTLSKIMRSNPDASATNVPISNGLTLPKLGPLGHGRRPSFARLASNHNEPDFEGDDVTMLQIKSLKF</sequence>
<gene>
    <name evidence="2" type="ORF">OFUS_LOCUS4074</name>
</gene>
<feature type="compositionally biased region" description="Polar residues" evidence="1">
    <location>
        <begin position="381"/>
        <end position="396"/>
    </location>
</feature>
<dbReference type="Proteomes" id="UP000749559">
    <property type="component" value="Unassembled WGS sequence"/>
</dbReference>